<feature type="non-terminal residue" evidence="1">
    <location>
        <position position="1"/>
    </location>
</feature>
<comment type="caution">
    <text evidence="1">The sequence shown here is derived from an EMBL/GenBank/DDBJ whole genome shotgun (WGS) entry which is preliminary data.</text>
</comment>
<dbReference type="EMBL" id="JABANO010021849">
    <property type="protein sequence ID" value="KAF4726128.1"/>
    <property type="molecule type" value="Genomic_DNA"/>
</dbReference>
<reference evidence="1 2" key="1">
    <citation type="submission" date="2020-04" db="EMBL/GenBank/DDBJ databases">
        <title>Perkinsus olseni comparative genomics.</title>
        <authorList>
            <person name="Bogema D.R."/>
        </authorList>
    </citation>
    <scope>NUCLEOTIDE SEQUENCE [LARGE SCALE GENOMIC DNA]</scope>
    <source>
        <strain evidence="1 2">ATCC PRA-207</strain>
    </source>
</reference>
<protein>
    <submittedName>
        <fullName evidence="1">Uncharacterized protein</fullName>
    </submittedName>
</protein>
<evidence type="ECO:0000313" key="1">
    <source>
        <dbReference type="EMBL" id="KAF4726128.1"/>
    </source>
</evidence>
<accession>A0A7J6RZH4</accession>
<dbReference type="AlphaFoldDB" id="A0A7J6RZH4"/>
<sequence>VSVRRVRSFTSRQGCQPVWAEVGRRASHKEFNFVKEALGFEDQLKSPRAYRRESLGNQLSGDVGDRDRLEFAMLQKRATPDEPVRPAAVPLLDCTGQVEWERFRHLLAQDPLTGYAISSETLAVASRLVEEHQSDLLPDSTLPYSASPMMMQFWLQANGHEHRPQCLYGAATALWILGRAGGDEELLRLADHLLGATETKRNLAFLEDSEWPLSVVPLIEAAEPSESSIQLLHEDRPREPRLSPPISSRYNGELAGLVVWEAGVHASLSAEVLNMLRLVGGSKLEGHRRLVQRQYPPWLLDICDQLYSGSIGCDTHRDELTDIF</sequence>
<proteinExistence type="predicted"/>
<gene>
    <name evidence="1" type="ORF">FOZ63_007774</name>
</gene>
<name>A0A7J6RZH4_PEROL</name>
<dbReference type="Proteomes" id="UP000553632">
    <property type="component" value="Unassembled WGS sequence"/>
</dbReference>
<keyword evidence="2" id="KW-1185">Reference proteome</keyword>
<feature type="non-terminal residue" evidence="1">
    <location>
        <position position="324"/>
    </location>
</feature>
<organism evidence="1 2">
    <name type="scientific">Perkinsus olseni</name>
    <name type="common">Perkinsus atlanticus</name>
    <dbReference type="NCBI Taxonomy" id="32597"/>
    <lineage>
        <taxon>Eukaryota</taxon>
        <taxon>Sar</taxon>
        <taxon>Alveolata</taxon>
        <taxon>Perkinsozoa</taxon>
        <taxon>Perkinsea</taxon>
        <taxon>Perkinsida</taxon>
        <taxon>Perkinsidae</taxon>
        <taxon>Perkinsus</taxon>
    </lineage>
</organism>
<evidence type="ECO:0000313" key="2">
    <source>
        <dbReference type="Proteomes" id="UP000553632"/>
    </source>
</evidence>